<reference evidence="2 3" key="1">
    <citation type="submission" date="2023-07" db="EMBL/GenBank/DDBJ databases">
        <authorList>
            <person name="Girao M."/>
            <person name="Carvalho M.F."/>
        </authorList>
    </citation>
    <scope>NUCLEOTIDE SEQUENCE [LARGE SCALE GENOMIC DNA]</scope>
    <source>
        <strain evidence="2 3">YIM65754</strain>
    </source>
</reference>
<gene>
    <name evidence="2" type="ORF">Q7514_09680</name>
</gene>
<keyword evidence="1" id="KW-0472">Membrane</keyword>
<evidence type="ECO:0000313" key="3">
    <source>
        <dbReference type="Proteomes" id="UP001336020"/>
    </source>
</evidence>
<proteinExistence type="predicted"/>
<dbReference type="EMBL" id="JAUTXY010000003">
    <property type="protein sequence ID" value="MEE2057792.1"/>
    <property type="molecule type" value="Genomic_DNA"/>
</dbReference>
<dbReference type="RefSeq" id="WP_330133016.1">
    <property type="nucleotide sequence ID" value="NZ_JAUTXY010000003.1"/>
</dbReference>
<dbReference type="Proteomes" id="UP001336020">
    <property type="component" value="Unassembled WGS sequence"/>
</dbReference>
<keyword evidence="3" id="KW-1185">Reference proteome</keyword>
<name>A0ABU7LA83_9NOCA</name>
<feature type="transmembrane region" description="Helical" evidence="1">
    <location>
        <begin position="20"/>
        <end position="41"/>
    </location>
</feature>
<comment type="caution">
    <text evidence="2">The sequence shown here is derived from an EMBL/GenBank/DDBJ whole genome shotgun (WGS) entry which is preliminary data.</text>
</comment>
<feature type="transmembrane region" description="Helical" evidence="1">
    <location>
        <begin position="124"/>
        <end position="150"/>
    </location>
</feature>
<feature type="transmembrane region" description="Helical" evidence="1">
    <location>
        <begin position="67"/>
        <end position="87"/>
    </location>
</feature>
<evidence type="ECO:0000313" key="2">
    <source>
        <dbReference type="EMBL" id="MEE2057792.1"/>
    </source>
</evidence>
<evidence type="ECO:0000256" key="1">
    <source>
        <dbReference type="SAM" id="Phobius"/>
    </source>
</evidence>
<feature type="transmembrane region" description="Helical" evidence="1">
    <location>
        <begin position="94"/>
        <end position="112"/>
    </location>
</feature>
<evidence type="ECO:0008006" key="4">
    <source>
        <dbReference type="Google" id="ProtNLM"/>
    </source>
</evidence>
<keyword evidence="1" id="KW-1133">Transmembrane helix</keyword>
<protein>
    <recommendedName>
        <fullName evidence="4">LPXTG-motif cell wall-anchored protein</fullName>
    </recommendedName>
</protein>
<keyword evidence="1" id="KW-0812">Transmembrane</keyword>
<sequence>MSTMTEVRTENRWTNVMQALWTGVGLQVVCIVLPLLDLWVFGSIGRNVESAYPEWGAGDVQLDRNAIVAYLVAVGGLGLAGWLGALWCAKRDRWVRASVTTLFIIGMSVLAFDAGVSGEAYDRIVPLWLGSALLIIPLFPGVTALLAAWVKAPRR</sequence>
<organism evidence="2 3">
    <name type="scientific">Rhodococcus artemisiae</name>
    <dbReference type="NCBI Taxonomy" id="714159"/>
    <lineage>
        <taxon>Bacteria</taxon>
        <taxon>Bacillati</taxon>
        <taxon>Actinomycetota</taxon>
        <taxon>Actinomycetes</taxon>
        <taxon>Mycobacteriales</taxon>
        <taxon>Nocardiaceae</taxon>
        <taxon>Rhodococcus</taxon>
    </lineage>
</organism>
<accession>A0ABU7LA83</accession>